<dbReference type="Gene3D" id="1.10.10.10">
    <property type="entry name" value="Winged helix-like DNA-binding domain superfamily/Winged helix DNA-binding domain"/>
    <property type="match status" value="1"/>
</dbReference>
<evidence type="ECO:0000256" key="1">
    <source>
        <dbReference type="ARBA" id="ARBA00022603"/>
    </source>
</evidence>
<dbReference type="InterPro" id="IPR029063">
    <property type="entry name" value="SAM-dependent_MTases_sf"/>
</dbReference>
<feature type="compositionally biased region" description="Polar residues" evidence="4">
    <location>
        <begin position="800"/>
        <end position="812"/>
    </location>
</feature>
<dbReference type="PANTHER" id="PTHR43712">
    <property type="entry name" value="PUTATIVE (AFU_ORTHOLOGUE AFUA_4G14580)-RELATED"/>
    <property type="match status" value="1"/>
</dbReference>
<feature type="domain" description="O-methyltransferase C-terminal" evidence="5">
    <location>
        <begin position="358"/>
        <end position="489"/>
    </location>
</feature>
<keyword evidence="2" id="KW-0808">Transferase</keyword>
<keyword evidence="1" id="KW-0489">Methyltransferase</keyword>
<reference evidence="6 7" key="1">
    <citation type="journal article" date="2019" name="Nat. Ecol. Evol.">
        <title>Megaphylogeny resolves global patterns of mushroom evolution.</title>
        <authorList>
            <person name="Varga T."/>
            <person name="Krizsan K."/>
            <person name="Foldi C."/>
            <person name="Dima B."/>
            <person name="Sanchez-Garcia M."/>
            <person name="Sanchez-Ramirez S."/>
            <person name="Szollosi G.J."/>
            <person name="Szarkandi J.G."/>
            <person name="Papp V."/>
            <person name="Albert L."/>
            <person name="Andreopoulos W."/>
            <person name="Angelini C."/>
            <person name="Antonin V."/>
            <person name="Barry K.W."/>
            <person name="Bougher N.L."/>
            <person name="Buchanan P."/>
            <person name="Buyck B."/>
            <person name="Bense V."/>
            <person name="Catcheside P."/>
            <person name="Chovatia M."/>
            <person name="Cooper J."/>
            <person name="Damon W."/>
            <person name="Desjardin D."/>
            <person name="Finy P."/>
            <person name="Geml J."/>
            <person name="Haridas S."/>
            <person name="Hughes K."/>
            <person name="Justo A."/>
            <person name="Karasinski D."/>
            <person name="Kautmanova I."/>
            <person name="Kiss B."/>
            <person name="Kocsube S."/>
            <person name="Kotiranta H."/>
            <person name="LaButti K.M."/>
            <person name="Lechner B.E."/>
            <person name="Liimatainen K."/>
            <person name="Lipzen A."/>
            <person name="Lukacs Z."/>
            <person name="Mihaltcheva S."/>
            <person name="Morgado L.N."/>
            <person name="Niskanen T."/>
            <person name="Noordeloos M.E."/>
            <person name="Ohm R.A."/>
            <person name="Ortiz-Santana B."/>
            <person name="Ovrebo C."/>
            <person name="Racz N."/>
            <person name="Riley R."/>
            <person name="Savchenko A."/>
            <person name="Shiryaev A."/>
            <person name="Soop K."/>
            <person name="Spirin V."/>
            <person name="Szebenyi C."/>
            <person name="Tomsovsky M."/>
            <person name="Tulloss R.E."/>
            <person name="Uehling J."/>
            <person name="Grigoriev I.V."/>
            <person name="Vagvolgyi C."/>
            <person name="Papp T."/>
            <person name="Martin F.M."/>
            <person name="Miettinen O."/>
            <person name="Hibbett D.S."/>
            <person name="Nagy L.G."/>
        </authorList>
    </citation>
    <scope>NUCLEOTIDE SEQUENCE [LARGE SCALE GENOMIC DNA]</scope>
    <source>
        <strain evidence="6 7">CBS 166.37</strain>
    </source>
</reference>
<dbReference type="InterPro" id="IPR001077">
    <property type="entry name" value="COMT_C"/>
</dbReference>
<feature type="compositionally biased region" description="Low complexity" evidence="4">
    <location>
        <begin position="708"/>
        <end position="720"/>
    </location>
</feature>
<dbReference type="AlphaFoldDB" id="A0A5C3LPF2"/>
<dbReference type="SUPFAM" id="SSF46785">
    <property type="entry name" value="Winged helix' DNA-binding domain"/>
    <property type="match status" value="1"/>
</dbReference>
<proteinExistence type="predicted"/>
<evidence type="ECO:0000256" key="2">
    <source>
        <dbReference type="ARBA" id="ARBA00022679"/>
    </source>
</evidence>
<name>A0A5C3LPF2_9AGAR</name>
<organism evidence="6 7">
    <name type="scientific">Crucibulum laeve</name>
    <dbReference type="NCBI Taxonomy" id="68775"/>
    <lineage>
        <taxon>Eukaryota</taxon>
        <taxon>Fungi</taxon>
        <taxon>Dikarya</taxon>
        <taxon>Basidiomycota</taxon>
        <taxon>Agaricomycotina</taxon>
        <taxon>Agaricomycetes</taxon>
        <taxon>Agaricomycetidae</taxon>
        <taxon>Agaricales</taxon>
        <taxon>Agaricineae</taxon>
        <taxon>Nidulariaceae</taxon>
        <taxon>Crucibulum</taxon>
    </lineage>
</organism>
<accession>A0A5C3LPF2</accession>
<dbReference type="OrthoDB" id="2410195at2759"/>
<dbReference type="PROSITE" id="PS51683">
    <property type="entry name" value="SAM_OMT_II"/>
    <property type="match status" value="1"/>
</dbReference>
<evidence type="ECO:0000313" key="7">
    <source>
        <dbReference type="Proteomes" id="UP000308652"/>
    </source>
</evidence>
<feature type="region of interest" description="Disordered" evidence="4">
    <location>
        <begin position="30"/>
        <end position="100"/>
    </location>
</feature>
<dbReference type="EMBL" id="ML213629">
    <property type="protein sequence ID" value="TFK34695.1"/>
    <property type="molecule type" value="Genomic_DNA"/>
</dbReference>
<evidence type="ECO:0000313" key="6">
    <source>
        <dbReference type="EMBL" id="TFK34695.1"/>
    </source>
</evidence>
<protein>
    <recommendedName>
        <fullName evidence="5">O-methyltransferase C-terminal domain-containing protein</fullName>
    </recommendedName>
</protein>
<keyword evidence="7" id="KW-1185">Reference proteome</keyword>
<dbReference type="GO" id="GO:0032259">
    <property type="term" value="P:methylation"/>
    <property type="evidence" value="ECO:0007669"/>
    <property type="project" value="UniProtKB-KW"/>
</dbReference>
<feature type="compositionally biased region" description="Low complexity" evidence="4">
    <location>
        <begin position="680"/>
        <end position="689"/>
    </location>
</feature>
<gene>
    <name evidence="6" type="ORF">BDQ12DRAFT_689414</name>
</gene>
<evidence type="ECO:0000256" key="3">
    <source>
        <dbReference type="ARBA" id="ARBA00022691"/>
    </source>
</evidence>
<feature type="compositionally biased region" description="Polar residues" evidence="4">
    <location>
        <begin position="77"/>
        <end position="88"/>
    </location>
</feature>
<evidence type="ECO:0000256" key="4">
    <source>
        <dbReference type="SAM" id="MobiDB-lite"/>
    </source>
</evidence>
<evidence type="ECO:0000259" key="5">
    <source>
        <dbReference type="Pfam" id="PF00891"/>
    </source>
</evidence>
<feature type="region of interest" description="Disordered" evidence="4">
    <location>
        <begin position="680"/>
        <end position="812"/>
    </location>
</feature>
<dbReference type="InterPro" id="IPR036388">
    <property type="entry name" value="WH-like_DNA-bd_sf"/>
</dbReference>
<dbReference type="Gene3D" id="3.40.50.150">
    <property type="entry name" value="Vaccinia Virus protein VP39"/>
    <property type="match status" value="1"/>
</dbReference>
<feature type="compositionally biased region" description="Polar residues" evidence="4">
    <location>
        <begin position="728"/>
        <end position="770"/>
    </location>
</feature>
<sequence>MTFAVLRALHAIIGDALDDVERVYAAQHPGLPTPDATLVDSSTYPPSLLFTKDSPRRSHKANVSTSSAYASPPPSPGMSTHPMSGSDPSSEKPLDFPSLDAPCDPTSLAEALTAHPTVVVAINRILAAAGQMSATVQTPFLTLCDATMGYHLPSCMRILEASNTVEILREAGSGGLHVRFISELNGVEESKLAHILRLLATHHILREVSPDVFALNRISSLVDSGKTFKELKELEASGKPEIKYQDTNGIAAFVGLCTDEIYKSSAYLTETYLLSPSKQTREGQEPTQAPFCYAFDTVKSGTGYFGWLEGETGGFGKIEGRASMDFAVKAGAANPNRFRLERFGKAMSGTGSWEAPGAVLNGFDWTSLPKGSTVVDVGGGIGSTSMLLATASEDVGLGLKFIIQDRSVVVEMGEKAWRAKCPELLDVGTAVFQEHDFFAPQPIKDAAVFLLRVILHDWPDDFARRILLQLREAATPQTKLLIADWVLPLACPDDMGSTGGLEGVEGAESILAPAPLLPNLGKASANAYWMDLTMQVMFNAQERTLREIVALALSAGWKVTKVTKAVGSLFGHIVAVPVPIPAVQKRADIDSTLSRIPSLPSVVPISASVVNSSSGASIDGLRTKRGDIEMRKRSGSRCDTFGSRTELSSFEEALAKFGGGVMRTKYAGMGSRSASIIPKPIVPKTPIGPNSIVRKKRPSPLCVPLPLPSSSSPRVISRPLTSRLAQIPATSVAPQRTPSTTSGSSPANTHPSASITHKSSYPQTYQSTIPGSPLSASRPPPLSPRSPSHVQLPLSRRPSHTQLSPAVQPQTQASLSLIPIRQGHESPLSSPRLLSHPRSTSLSFEQVFQPGQRAPCMGASGRDIEVGEGDIADILLKGVSTLCSEGSQEEGRTSPAYSCSHGGAGTVLATAARIDRGLWPRTSSP</sequence>
<dbReference type="GO" id="GO:0008171">
    <property type="term" value="F:O-methyltransferase activity"/>
    <property type="evidence" value="ECO:0007669"/>
    <property type="project" value="InterPro"/>
</dbReference>
<dbReference type="InterPro" id="IPR036390">
    <property type="entry name" value="WH_DNA-bd_sf"/>
</dbReference>
<dbReference type="Pfam" id="PF00891">
    <property type="entry name" value="Methyltransf_2"/>
    <property type="match status" value="1"/>
</dbReference>
<dbReference type="InterPro" id="IPR016461">
    <property type="entry name" value="COMT-like"/>
</dbReference>
<dbReference type="STRING" id="68775.A0A5C3LPF2"/>
<dbReference type="SUPFAM" id="SSF53335">
    <property type="entry name" value="S-adenosyl-L-methionine-dependent methyltransferases"/>
    <property type="match status" value="1"/>
</dbReference>
<dbReference type="Proteomes" id="UP000308652">
    <property type="component" value="Unassembled WGS sequence"/>
</dbReference>
<keyword evidence="3" id="KW-0949">S-adenosyl-L-methionine</keyword>
<dbReference type="PANTHER" id="PTHR43712:SF2">
    <property type="entry name" value="O-METHYLTRANSFERASE CICE"/>
    <property type="match status" value="1"/>
</dbReference>